<dbReference type="AlphaFoldDB" id="A0A8I1DEH9"/>
<evidence type="ECO:0000313" key="2">
    <source>
        <dbReference type="Proteomes" id="UP000633619"/>
    </source>
</evidence>
<reference evidence="1 2" key="1">
    <citation type="submission" date="2020-12" db="EMBL/GenBank/DDBJ databases">
        <title>WGS of Thermoactinomyces spp.</title>
        <authorList>
            <person name="Cheng K."/>
        </authorList>
    </citation>
    <scope>NUCLEOTIDE SEQUENCE [LARGE SCALE GENOMIC DNA]</scope>
    <source>
        <strain evidence="2">CICC 10671\DSM 43846</strain>
    </source>
</reference>
<dbReference type="PANTHER" id="PTHR35336">
    <property type="entry name" value="ADENOSYLCOBINAMIDE AMIDOHYDROLASE"/>
    <property type="match status" value="1"/>
</dbReference>
<gene>
    <name evidence="1" type="ORF">I8U20_00350</name>
</gene>
<dbReference type="EMBL" id="JAECVW010000001">
    <property type="protein sequence ID" value="MBH8593776.1"/>
    <property type="molecule type" value="Genomic_DNA"/>
</dbReference>
<dbReference type="Pfam" id="PF01955">
    <property type="entry name" value="CbiZ"/>
    <property type="match status" value="1"/>
</dbReference>
<dbReference type="Proteomes" id="UP000633619">
    <property type="component" value="Unassembled WGS sequence"/>
</dbReference>
<dbReference type="PANTHER" id="PTHR35336:SF5">
    <property type="entry name" value="ADENOSYLCOBINAMIDE AMIDOHYDROLASE"/>
    <property type="match status" value="1"/>
</dbReference>
<comment type="caution">
    <text evidence="1">The sequence shown here is derived from an EMBL/GenBank/DDBJ whole genome shotgun (WGS) entry which is preliminary data.</text>
</comment>
<dbReference type="InterPro" id="IPR002808">
    <property type="entry name" value="AdoCbi_amidolase"/>
</dbReference>
<organism evidence="1 2">
    <name type="scientific">Thermoactinomyces intermedius</name>
    <dbReference type="NCBI Taxonomy" id="2024"/>
    <lineage>
        <taxon>Bacteria</taxon>
        <taxon>Bacillati</taxon>
        <taxon>Bacillota</taxon>
        <taxon>Bacilli</taxon>
        <taxon>Bacillales</taxon>
        <taxon>Thermoactinomycetaceae</taxon>
        <taxon>Thermoactinomyces</taxon>
    </lineage>
</organism>
<proteinExistence type="predicted"/>
<keyword evidence="1" id="KW-0378">Hydrolase</keyword>
<keyword evidence="2" id="KW-1185">Reference proteome</keyword>
<dbReference type="GO" id="GO:0016787">
    <property type="term" value="F:hydrolase activity"/>
    <property type="evidence" value="ECO:0007669"/>
    <property type="project" value="UniProtKB-KW"/>
</dbReference>
<dbReference type="InterPro" id="IPR052209">
    <property type="entry name" value="CbiZ"/>
</dbReference>
<accession>A0A8I1DEH9</accession>
<sequence>MDCRKKRGWVDHQPYFVSERRLLMDWFQRAGCPISWTVHPEMLMIESKRPLKVLTSAVYGSDRFTCKRMINRHVGRDYAAKNPEGEIRDWLTRKKIPLEETVVLMTAARVERVCHRFAVEKTFKMDVFVTAGVGNAARAGEPNPVFWNDQEYTPHTINTMVVIDGRMTQAAMVNAVITATEAKAAALQDLKVTDARGNPATGTTTDAILIASTQDPARNDVHAYAGLSSPLGSALGKAVFEAVKEAVLKERYGEERR</sequence>
<evidence type="ECO:0000313" key="1">
    <source>
        <dbReference type="EMBL" id="MBH8593776.1"/>
    </source>
</evidence>
<name>A0A8I1DEH9_THEIN</name>
<protein>
    <submittedName>
        <fullName evidence="1">Adenosylcobinamide amidohydrolase</fullName>
    </submittedName>
</protein>